<feature type="region of interest" description="Disordered" evidence="10">
    <location>
        <begin position="371"/>
        <end position="399"/>
    </location>
</feature>
<accession>A0A4Q9KMP4</accession>
<evidence type="ECO:0000256" key="8">
    <source>
        <dbReference type="ARBA" id="ARBA00023136"/>
    </source>
</evidence>
<dbReference type="GO" id="GO:0006605">
    <property type="term" value="P:protein targeting"/>
    <property type="evidence" value="ECO:0007669"/>
    <property type="project" value="UniProtKB-UniRule"/>
</dbReference>
<evidence type="ECO:0000313" key="12">
    <source>
        <dbReference type="EMBL" id="TBT95847.1"/>
    </source>
</evidence>
<reference evidence="12 13" key="1">
    <citation type="submission" date="2019-01" db="EMBL/GenBank/DDBJ databases">
        <title>Lactibacter flavus gen. nov., sp. nov., a novel bacterium of the family Propionibacteriaceae isolated from raw milk and dairy products.</title>
        <authorList>
            <person name="Huptas C."/>
            <person name="Wenning M."/>
            <person name="Breitenwieser F."/>
            <person name="Doll E."/>
            <person name="Von Neubeck M."/>
            <person name="Busse H.-J."/>
            <person name="Scherer S."/>
        </authorList>
    </citation>
    <scope>NUCLEOTIDE SEQUENCE [LARGE SCALE GENOMIC DNA]</scope>
    <source>
        <strain evidence="12 13">DSM 22130</strain>
    </source>
</reference>
<dbReference type="PANTHER" id="PTHR30081">
    <property type="entry name" value="PROTEIN-EXPORT MEMBRANE PROTEIN SEC"/>
    <property type="match status" value="1"/>
</dbReference>
<sequence length="399" mass="42818">MSATETTTLGEAADAKRGSLAHRLYTGQLSYDFVPKWRRWFVMSGVLLAISVIALATRGLNLSIDFRGGTQFVVPTAVTATSIDDYRRTVQALNLPDMAEVHVSTVGTGQVDVQVRSLNAEELGKVRSALAEKAQLQPAQVTNSLIGASWGQQITQAGVVALLVFLALVSLMIWVYFRDWKMSVAAISGLIHDLILTLGVFAVLQFAFSPASLIGILTILGYSLYDNVVVFDKVRENVKDITKQSRTYSEAANTSVNQVLVRSINTTIIGVLPVAAILFAGTFILGTGPLKDLGLALFVGMLTGAYSSVLIATPLLCLMREAEPAMKEHRARLARRVTRRSAPAAPSAPVATVAVQEASTLKLAPVATTDVPDLSQGFKQPPAARVQPSKSSRADRKKP</sequence>
<dbReference type="GO" id="GO:0043952">
    <property type="term" value="P:protein transport by the Sec complex"/>
    <property type="evidence" value="ECO:0007669"/>
    <property type="project" value="UniProtKB-UniRule"/>
</dbReference>
<feature type="transmembrane region" description="Helical" evidence="9">
    <location>
        <begin position="40"/>
        <end position="57"/>
    </location>
</feature>
<keyword evidence="13" id="KW-1185">Reference proteome</keyword>
<dbReference type="RefSeq" id="WP_131170962.1">
    <property type="nucleotide sequence ID" value="NZ_FXTL01000002.1"/>
</dbReference>
<comment type="similarity">
    <text evidence="9">Belongs to the SecD/SecF family. SecF subfamily.</text>
</comment>
<name>A0A4Q9KMP4_PROTD</name>
<protein>
    <recommendedName>
        <fullName evidence="9">Protein-export membrane protein SecF</fullName>
    </recommendedName>
</protein>
<evidence type="ECO:0000256" key="5">
    <source>
        <dbReference type="ARBA" id="ARBA00022927"/>
    </source>
</evidence>
<evidence type="ECO:0000256" key="2">
    <source>
        <dbReference type="ARBA" id="ARBA00022448"/>
    </source>
</evidence>
<feature type="transmembrane region" description="Helical" evidence="9">
    <location>
        <begin position="157"/>
        <end position="177"/>
    </location>
</feature>
<dbReference type="PRINTS" id="PR01755">
    <property type="entry name" value="SECFTRNLCASE"/>
</dbReference>
<organism evidence="12 13">
    <name type="scientific">Propioniciclava tarda</name>
    <dbReference type="NCBI Taxonomy" id="433330"/>
    <lineage>
        <taxon>Bacteria</taxon>
        <taxon>Bacillati</taxon>
        <taxon>Actinomycetota</taxon>
        <taxon>Actinomycetes</taxon>
        <taxon>Propionibacteriales</taxon>
        <taxon>Propionibacteriaceae</taxon>
        <taxon>Propioniciclava</taxon>
    </lineage>
</organism>
<comment type="function">
    <text evidence="9">Part of the Sec protein translocase complex. Interacts with the SecYEG preprotein conducting channel. SecDF uses the proton motive force (PMF) to complete protein translocation after the ATP-dependent function of SecA.</text>
</comment>
<keyword evidence="6 9" id="KW-1133">Transmembrane helix</keyword>
<keyword evidence="4 9" id="KW-0812">Transmembrane</keyword>
<comment type="subcellular location">
    <subcellularLocation>
        <location evidence="1 9">Cell membrane</location>
        <topology evidence="1 9">Multi-pass membrane protein</topology>
    </subcellularLocation>
</comment>
<dbReference type="OrthoDB" id="9774769at2"/>
<proteinExistence type="inferred from homology"/>
<dbReference type="GO" id="GO:0005886">
    <property type="term" value="C:plasma membrane"/>
    <property type="evidence" value="ECO:0007669"/>
    <property type="project" value="UniProtKB-SubCell"/>
</dbReference>
<dbReference type="Pfam" id="PF07549">
    <property type="entry name" value="Sec_GG"/>
    <property type="match status" value="1"/>
</dbReference>
<evidence type="ECO:0000256" key="9">
    <source>
        <dbReference type="HAMAP-Rule" id="MF_01464"/>
    </source>
</evidence>
<keyword evidence="8 9" id="KW-0472">Membrane</keyword>
<dbReference type="GO" id="GO:0015450">
    <property type="term" value="F:protein-transporting ATPase activity"/>
    <property type="evidence" value="ECO:0007669"/>
    <property type="project" value="InterPro"/>
</dbReference>
<feature type="domain" description="Protein export membrane protein SecD/SecF C-terminal" evidence="11">
    <location>
        <begin position="131"/>
        <end position="321"/>
    </location>
</feature>
<dbReference type="InterPro" id="IPR022646">
    <property type="entry name" value="SecD/SecF_CS"/>
</dbReference>
<keyword evidence="2 9" id="KW-0813">Transport</keyword>
<keyword evidence="5 9" id="KW-0653">Protein transport</keyword>
<evidence type="ECO:0000256" key="6">
    <source>
        <dbReference type="ARBA" id="ARBA00022989"/>
    </source>
</evidence>
<dbReference type="InterPro" id="IPR048634">
    <property type="entry name" value="SecD_SecF_C"/>
</dbReference>
<evidence type="ECO:0000256" key="7">
    <source>
        <dbReference type="ARBA" id="ARBA00023010"/>
    </source>
</evidence>
<dbReference type="PANTHER" id="PTHR30081:SF8">
    <property type="entry name" value="PROTEIN TRANSLOCASE SUBUNIT SECF"/>
    <property type="match status" value="1"/>
</dbReference>
<dbReference type="NCBIfam" id="TIGR00966">
    <property type="entry name" value="transloc_SecF"/>
    <property type="match status" value="1"/>
</dbReference>
<feature type="transmembrane region" description="Helical" evidence="9">
    <location>
        <begin position="268"/>
        <end position="287"/>
    </location>
</feature>
<evidence type="ECO:0000256" key="10">
    <source>
        <dbReference type="SAM" id="MobiDB-lite"/>
    </source>
</evidence>
<feature type="transmembrane region" description="Helical" evidence="9">
    <location>
        <begin position="293"/>
        <end position="318"/>
    </location>
</feature>
<dbReference type="GO" id="GO:0065002">
    <property type="term" value="P:intracellular protein transmembrane transport"/>
    <property type="evidence" value="ECO:0007669"/>
    <property type="project" value="UniProtKB-UniRule"/>
</dbReference>
<dbReference type="HAMAP" id="MF_01464_B">
    <property type="entry name" value="SecF_B"/>
    <property type="match status" value="1"/>
</dbReference>
<dbReference type="InterPro" id="IPR055344">
    <property type="entry name" value="SecD_SecF_C_bact"/>
</dbReference>
<evidence type="ECO:0000259" key="11">
    <source>
        <dbReference type="Pfam" id="PF02355"/>
    </source>
</evidence>
<dbReference type="InterPro" id="IPR022645">
    <property type="entry name" value="SecD/SecF_bac"/>
</dbReference>
<evidence type="ECO:0000313" key="13">
    <source>
        <dbReference type="Proteomes" id="UP000291933"/>
    </source>
</evidence>
<dbReference type="EMBL" id="SDMR01000002">
    <property type="protein sequence ID" value="TBT95847.1"/>
    <property type="molecule type" value="Genomic_DNA"/>
</dbReference>
<comment type="caution">
    <text evidence="12">The sequence shown here is derived from an EMBL/GenBank/DDBJ whole genome shotgun (WGS) entry which is preliminary data.</text>
</comment>
<keyword evidence="3 9" id="KW-1003">Cell membrane</keyword>
<dbReference type="SUPFAM" id="SSF82866">
    <property type="entry name" value="Multidrug efflux transporter AcrB transmembrane domain"/>
    <property type="match status" value="1"/>
</dbReference>
<evidence type="ECO:0000256" key="3">
    <source>
        <dbReference type="ARBA" id="ARBA00022475"/>
    </source>
</evidence>
<feature type="transmembrane region" description="Helical" evidence="9">
    <location>
        <begin position="197"/>
        <end position="225"/>
    </location>
</feature>
<dbReference type="NCBIfam" id="TIGR00916">
    <property type="entry name" value="2A0604s01"/>
    <property type="match status" value="1"/>
</dbReference>
<dbReference type="Gene3D" id="1.20.1640.10">
    <property type="entry name" value="Multidrug efflux transporter AcrB transmembrane domain"/>
    <property type="match status" value="1"/>
</dbReference>
<dbReference type="Proteomes" id="UP000291933">
    <property type="component" value="Unassembled WGS sequence"/>
</dbReference>
<keyword evidence="7 9" id="KW-0811">Translocation</keyword>
<dbReference type="InterPro" id="IPR005665">
    <property type="entry name" value="SecF_bac"/>
</dbReference>
<comment type="subunit">
    <text evidence="9">Forms a complex with SecD. Part of the essential Sec protein translocation apparatus which comprises SecA, SecYEG and auxiliary proteins SecDF. Other proteins may also be involved.</text>
</comment>
<dbReference type="AlphaFoldDB" id="A0A4Q9KMP4"/>
<gene>
    <name evidence="9 12" type="primary">secF</name>
    <name evidence="12" type="ORF">ET996_02390</name>
</gene>
<dbReference type="InterPro" id="IPR022813">
    <property type="entry name" value="SecD/SecF_arch_bac"/>
</dbReference>
<dbReference type="Pfam" id="PF02355">
    <property type="entry name" value="SecD_SecF_C"/>
    <property type="match status" value="1"/>
</dbReference>
<evidence type="ECO:0000256" key="4">
    <source>
        <dbReference type="ARBA" id="ARBA00022692"/>
    </source>
</evidence>
<evidence type="ECO:0000256" key="1">
    <source>
        <dbReference type="ARBA" id="ARBA00004651"/>
    </source>
</evidence>
<comment type="caution">
    <text evidence="9">Lacks conserved residue(s) required for the propagation of feature annotation.</text>
</comment>